<dbReference type="GO" id="GO:0046872">
    <property type="term" value="F:metal ion binding"/>
    <property type="evidence" value="ECO:0007669"/>
    <property type="project" value="UniProtKB-KW"/>
</dbReference>
<comment type="similarity">
    <text evidence="6">Belongs to the peptidase M48 family.</text>
</comment>
<organism evidence="8 9">
    <name type="scientific">Pseudoalteromonas luteoviolacea NCIMB 1942</name>
    <dbReference type="NCBI Taxonomy" id="1365253"/>
    <lineage>
        <taxon>Bacteria</taxon>
        <taxon>Pseudomonadati</taxon>
        <taxon>Pseudomonadota</taxon>
        <taxon>Gammaproteobacteria</taxon>
        <taxon>Alteromonadales</taxon>
        <taxon>Pseudoalteromonadaceae</taxon>
        <taxon>Pseudoalteromonas</taxon>
    </lineage>
</organism>
<dbReference type="GO" id="GO:0004222">
    <property type="term" value="F:metalloendopeptidase activity"/>
    <property type="evidence" value="ECO:0007669"/>
    <property type="project" value="InterPro"/>
</dbReference>
<dbReference type="GO" id="GO:0016020">
    <property type="term" value="C:membrane"/>
    <property type="evidence" value="ECO:0007669"/>
    <property type="project" value="TreeGrafter"/>
</dbReference>
<dbReference type="GO" id="GO:0051603">
    <property type="term" value="P:proteolysis involved in protein catabolic process"/>
    <property type="evidence" value="ECO:0007669"/>
    <property type="project" value="TreeGrafter"/>
</dbReference>
<dbReference type="AlphaFoldDB" id="A0A167B124"/>
<keyword evidence="1 6" id="KW-0645">Protease</keyword>
<evidence type="ECO:0000256" key="6">
    <source>
        <dbReference type="RuleBase" id="RU003983"/>
    </source>
</evidence>
<evidence type="ECO:0000256" key="3">
    <source>
        <dbReference type="ARBA" id="ARBA00022801"/>
    </source>
</evidence>
<evidence type="ECO:0000256" key="2">
    <source>
        <dbReference type="ARBA" id="ARBA00022723"/>
    </source>
</evidence>
<keyword evidence="3 6" id="KW-0378">Hydrolase</keyword>
<dbReference type="Gene3D" id="3.30.2010.10">
    <property type="entry name" value="Metalloproteases ('zincins'), catalytic domain"/>
    <property type="match status" value="1"/>
</dbReference>
<name>A0A167B124_9GAMM</name>
<comment type="cofactor">
    <cofactor evidence="6">
        <name>Zn(2+)</name>
        <dbReference type="ChEBI" id="CHEBI:29105"/>
    </cofactor>
    <text evidence="6">Binds 1 zinc ion per subunit.</text>
</comment>
<dbReference type="Pfam" id="PF01435">
    <property type="entry name" value="Peptidase_M48"/>
    <property type="match status" value="1"/>
</dbReference>
<reference evidence="8 9" key="1">
    <citation type="submission" date="2013-07" db="EMBL/GenBank/DDBJ databases">
        <title>Comparative Genomic and Metabolomic Analysis of Twelve Strains of Pseudoalteromonas luteoviolacea.</title>
        <authorList>
            <person name="Vynne N.G."/>
            <person name="Mansson M."/>
            <person name="Gram L."/>
        </authorList>
    </citation>
    <scope>NUCLEOTIDE SEQUENCE [LARGE SCALE GENOMIC DNA]</scope>
    <source>
        <strain evidence="8 9">NCIMB 1942</strain>
    </source>
</reference>
<gene>
    <name evidence="8" type="ORF">N482_13305</name>
</gene>
<evidence type="ECO:0000313" key="8">
    <source>
        <dbReference type="EMBL" id="KZN46034.1"/>
    </source>
</evidence>
<protein>
    <recommendedName>
        <fullName evidence="7">Peptidase M48 domain-containing protein</fullName>
    </recommendedName>
</protein>
<dbReference type="EMBL" id="AUXT01000173">
    <property type="protein sequence ID" value="KZN46034.1"/>
    <property type="molecule type" value="Genomic_DNA"/>
</dbReference>
<keyword evidence="2" id="KW-0479">Metal-binding</keyword>
<dbReference type="PANTHER" id="PTHR22726:SF24">
    <property type="entry name" value="M48 FAMILY METALLOPEPTIDASE"/>
    <property type="match status" value="1"/>
</dbReference>
<dbReference type="CDD" id="cd07331">
    <property type="entry name" value="M48C_Oma1_like"/>
    <property type="match status" value="1"/>
</dbReference>
<keyword evidence="4 6" id="KW-0862">Zinc</keyword>
<evidence type="ECO:0000256" key="4">
    <source>
        <dbReference type="ARBA" id="ARBA00022833"/>
    </source>
</evidence>
<evidence type="ECO:0000313" key="9">
    <source>
        <dbReference type="Proteomes" id="UP000076587"/>
    </source>
</evidence>
<sequence length="303" mass="33206">MKLFSGLFCYDWSSSNNVVYYLHIFSNKIASQQYVGSMMKKVVACMLVALALSGCKTSPTGRTQIMLYPEQQMDEMGVASFDQIKSKQAIESEKSSNQYVSCIADALIAQLPNKYASQKWEVVVFKDDSANAFALPGGKIGVNTGLLKVAKNQHQLAAVMGHEVGHVIAQHANERVSQSSLLQAGLQVSNAVMQMNNIEYRNTIMQGLGVGAQVGIALPFSRSHETEADIIGLELMAKAGFKPIGAVELWQNMEKLGGERPMEFLSTHPSPDNRIQRLNNKMHSANSLYQAAKQQGLSPNCKM</sequence>
<evidence type="ECO:0000259" key="7">
    <source>
        <dbReference type="Pfam" id="PF01435"/>
    </source>
</evidence>
<dbReference type="InterPro" id="IPR001915">
    <property type="entry name" value="Peptidase_M48"/>
</dbReference>
<feature type="domain" description="Peptidase M48" evidence="7">
    <location>
        <begin position="96"/>
        <end position="280"/>
    </location>
</feature>
<dbReference type="PANTHER" id="PTHR22726">
    <property type="entry name" value="METALLOENDOPEPTIDASE OMA1"/>
    <property type="match status" value="1"/>
</dbReference>
<dbReference type="PATRIC" id="fig|1365253.3.peg.3227"/>
<dbReference type="InterPro" id="IPR051156">
    <property type="entry name" value="Mito/Outer_Membr_Metalloprot"/>
</dbReference>
<evidence type="ECO:0000256" key="1">
    <source>
        <dbReference type="ARBA" id="ARBA00022670"/>
    </source>
</evidence>
<dbReference type="Proteomes" id="UP000076587">
    <property type="component" value="Unassembled WGS sequence"/>
</dbReference>
<comment type="caution">
    <text evidence="8">The sequence shown here is derived from an EMBL/GenBank/DDBJ whole genome shotgun (WGS) entry which is preliminary data.</text>
</comment>
<keyword evidence="5 6" id="KW-0482">Metalloprotease</keyword>
<evidence type="ECO:0000256" key="5">
    <source>
        <dbReference type="ARBA" id="ARBA00023049"/>
    </source>
</evidence>
<proteinExistence type="inferred from homology"/>
<accession>A0A167B124</accession>